<evidence type="ECO:0000256" key="1">
    <source>
        <dbReference type="ARBA" id="ARBA00004141"/>
    </source>
</evidence>
<dbReference type="GO" id="GO:0022857">
    <property type="term" value="F:transmembrane transporter activity"/>
    <property type="evidence" value="ECO:0007669"/>
    <property type="project" value="InterPro"/>
</dbReference>
<dbReference type="PROSITE" id="PS50850">
    <property type="entry name" value="MFS"/>
    <property type="match status" value="1"/>
</dbReference>
<keyword evidence="4 7" id="KW-1133">Transmembrane helix</keyword>
<feature type="transmembrane region" description="Helical" evidence="7">
    <location>
        <begin position="72"/>
        <end position="89"/>
    </location>
</feature>
<evidence type="ECO:0000256" key="7">
    <source>
        <dbReference type="SAM" id="Phobius"/>
    </source>
</evidence>
<feature type="transmembrane region" description="Helical" evidence="7">
    <location>
        <begin position="395"/>
        <end position="417"/>
    </location>
</feature>
<feature type="transmembrane region" description="Helical" evidence="7">
    <location>
        <begin position="204"/>
        <end position="223"/>
    </location>
</feature>
<comment type="subcellular location">
    <subcellularLocation>
        <location evidence="1">Membrane</location>
        <topology evidence="1">Multi-pass membrane protein</topology>
    </subcellularLocation>
</comment>
<dbReference type="AlphaFoldDB" id="A0A162JF31"/>
<dbReference type="Proteomes" id="UP000076874">
    <property type="component" value="Unassembled WGS sequence"/>
</dbReference>
<keyword evidence="5 7" id="KW-0472">Membrane</keyword>
<feature type="transmembrane region" description="Helical" evidence="7">
    <location>
        <begin position="370"/>
        <end position="389"/>
    </location>
</feature>
<evidence type="ECO:0000256" key="2">
    <source>
        <dbReference type="ARBA" id="ARBA00022448"/>
    </source>
</evidence>
<comment type="similarity">
    <text evidence="6">Belongs to the major facilitator superfamily. Allantoate permease family.</text>
</comment>
<organism evidence="9 10">
    <name type="scientific">Niveomyces insectorum RCEF 264</name>
    <dbReference type="NCBI Taxonomy" id="1081102"/>
    <lineage>
        <taxon>Eukaryota</taxon>
        <taxon>Fungi</taxon>
        <taxon>Dikarya</taxon>
        <taxon>Ascomycota</taxon>
        <taxon>Pezizomycotina</taxon>
        <taxon>Sordariomycetes</taxon>
        <taxon>Hypocreomycetidae</taxon>
        <taxon>Hypocreales</taxon>
        <taxon>Cordycipitaceae</taxon>
        <taxon>Niveomyces</taxon>
    </lineage>
</organism>
<dbReference type="InterPro" id="IPR020846">
    <property type="entry name" value="MFS_dom"/>
</dbReference>
<feature type="transmembrane region" description="Helical" evidence="7">
    <location>
        <begin position="339"/>
        <end position="358"/>
    </location>
</feature>
<dbReference type="PANTHER" id="PTHR43791">
    <property type="entry name" value="PERMEASE-RELATED"/>
    <property type="match status" value="1"/>
</dbReference>
<dbReference type="PANTHER" id="PTHR43791:SF26">
    <property type="entry name" value="ALLANTOATE TRANSPORTER, PUTATIVE (AFU_ORTHOLOGUE AFUA_5G09470)-RELATED"/>
    <property type="match status" value="1"/>
</dbReference>
<dbReference type="SUPFAM" id="SSF103473">
    <property type="entry name" value="MFS general substrate transporter"/>
    <property type="match status" value="1"/>
</dbReference>
<keyword evidence="10" id="KW-1185">Reference proteome</keyword>
<name>A0A162JF31_9HYPO</name>
<comment type="caution">
    <text evidence="9">The sequence shown here is derived from an EMBL/GenBank/DDBJ whole genome shotgun (WGS) entry which is preliminary data.</text>
</comment>
<evidence type="ECO:0000256" key="3">
    <source>
        <dbReference type="ARBA" id="ARBA00022692"/>
    </source>
</evidence>
<feature type="transmembrane region" description="Helical" evidence="7">
    <location>
        <begin position="113"/>
        <end position="134"/>
    </location>
</feature>
<dbReference type="InterPro" id="IPR036259">
    <property type="entry name" value="MFS_trans_sf"/>
</dbReference>
<dbReference type="InterPro" id="IPR011701">
    <property type="entry name" value="MFS"/>
</dbReference>
<dbReference type="GO" id="GO:0016020">
    <property type="term" value="C:membrane"/>
    <property type="evidence" value="ECO:0007669"/>
    <property type="project" value="UniProtKB-SubCell"/>
</dbReference>
<feature type="transmembrane region" description="Helical" evidence="7">
    <location>
        <begin position="462"/>
        <end position="483"/>
    </location>
</feature>
<feature type="transmembrane region" description="Helical" evidence="7">
    <location>
        <begin position="235"/>
        <end position="255"/>
    </location>
</feature>
<feature type="transmembrane region" description="Helical" evidence="7">
    <location>
        <begin position="304"/>
        <end position="327"/>
    </location>
</feature>
<feature type="domain" description="Major facilitator superfamily (MFS) profile" evidence="8">
    <location>
        <begin position="76"/>
        <end position="488"/>
    </location>
</feature>
<evidence type="ECO:0000256" key="5">
    <source>
        <dbReference type="ARBA" id="ARBA00023136"/>
    </source>
</evidence>
<dbReference type="FunFam" id="1.20.1250.20:FF:000064">
    <property type="entry name" value="MFS allantoate transporter"/>
    <property type="match status" value="1"/>
</dbReference>
<accession>A0A162JF31</accession>
<feature type="transmembrane region" description="Helical" evidence="7">
    <location>
        <begin position="172"/>
        <end position="192"/>
    </location>
</feature>
<protein>
    <submittedName>
        <fullName evidence="9">Major facilitator superfamily domain, general substrate transporter</fullName>
    </submittedName>
</protein>
<feature type="transmembrane region" description="Helical" evidence="7">
    <location>
        <begin position="429"/>
        <end position="450"/>
    </location>
</feature>
<evidence type="ECO:0000259" key="8">
    <source>
        <dbReference type="PROSITE" id="PS50850"/>
    </source>
</evidence>
<evidence type="ECO:0000313" key="10">
    <source>
        <dbReference type="Proteomes" id="UP000076874"/>
    </source>
</evidence>
<proteinExistence type="inferred from homology"/>
<reference evidence="9 10" key="1">
    <citation type="journal article" date="2016" name="Genome Biol. Evol.">
        <title>Divergent and convergent evolution of fungal pathogenicity.</title>
        <authorList>
            <person name="Shang Y."/>
            <person name="Xiao G."/>
            <person name="Zheng P."/>
            <person name="Cen K."/>
            <person name="Zhan S."/>
            <person name="Wang C."/>
        </authorList>
    </citation>
    <scope>NUCLEOTIDE SEQUENCE [LARGE SCALE GENOMIC DNA]</scope>
    <source>
        <strain evidence="9 10">RCEF 264</strain>
    </source>
</reference>
<dbReference type="Pfam" id="PF07690">
    <property type="entry name" value="MFS_1"/>
    <property type="match status" value="1"/>
</dbReference>
<dbReference type="OrthoDB" id="6730379at2759"/>
<evidence type="ECO:0000313" key="9">
    <source>
        <dbReference type="EMBL" id="OAA67962.1"/>
    </source>
</evidence>
<dbReference type="Gene3D" id="1.20.1250.20">
    <property type="entry name" value="MFS general substrate transporter like domains"/>
    <property type="match status" value="1"/>
</dbReference>
<keyword evidence="2" id="KW-0813">Transport</keyword>
<sequence>MSQQEPVALDSKAVAVQVEDSLQRHDTEREAKADLTSLPRGGDVALALFHDGDDELAEPIDPEEERKLVRKIDFVLIPMFAVSYVFFFVDKTTLSYAAVFGIQADLHLAGADYSWLSSLFYFGFLAWALPTNLLMQRLPVARYLGANIMLWGVLLMCQAACTNFAALAALRVLGGAAEAVADPAFILVTSMWYTRREQPIKIGVWYTAVGLGVACGGLLGYGIGQIRGALPSWKYEFVVIGACCTVWGAVVMLVLPDNPVTARFLTARERRVAVARLRDNQTGVENKTFRPRQMREAFLDYKTYFFFLIAFCQAVVNGGTSNFGTLITKGFGFDTLNTTLLQIPYGAFMFFVILLSVFINDKLPPNNRCFMLAAFLLPNLAGAFGLHYVPDDRRVGRLICYYLTGSINASFVLLLSLQTANIAGHTKKIVTSACMFIGYCAGNIAGPFFYKTDQAPVYPLGIWSMVVVLLLEIVVVIVLRFLLSTENKRRDRRQGQGQHEHRRPDALTAFGDMTDWENESFRYIY</sequence>
<evidence type="ECO:0000256" key="4">
    <source>
        <dbReference type="ARBA" id="ARBA00022989"/>
    </source>
</evidence>
<gene>
    <name evidence="9" type="ORF">SPI_00157</name>
</gene>
<feature type="transmembrane region" description="Helical" evidence="7">
    <location>
        <begin position="146"/>
        <end position="166"/>
    </location>
</feature>
<evidence type="ECO:0000256" key="6">
    <source>
        <dbReference type="ARBA" id="ARBA00037968"/>
    </source>
</evidence>
<keyword evidence="3 7" id="KW-0812">Transmembrane</keyword>
<dbReference type="EMBL" id="AZHD01000001">
    <property type="protein sequence ID" value="OAA67962.1"/>
    <property type="molecule type" value="Genomic_DNA"/>
</dbReference>